<protein>
    <submittedName>
        <fullName evidence="1">Uncharacterized protein</fullName>
    </submittedName>
</protein>
<keyword evidence="2" id="KW-1185">Reference proteome</keyword>
<reference evidence="1 2" key="1">
    <citation type="submission" date="2018-07" db="EMBL/GenBank/DDBJ databases">
        <title>Complete Genome Sequences of Extremely Thermoacidophilic, Metal-Mobilizing Type-Strain Members of the Archaeal Family Sulfolobaceae: Acidianus brierleyi DSM-1651T, Acidianus sulfidivorans DSM-18786T, Metallosphaera hakonensis DSM-7519T, and Metallosphaera prunae DSM-10039T.</title>
        <authorList>
            <person name="Counts J.A."/>
            <person name="Kelly R.M."/>
        </authorList>
    </citation>
    <scope>NUCLEOTIDE SEQUENCE [LARGE SCALE GENOMIC DNA]</scope>
    <source>
        <strain evidence="1 2">Ron 12/II</strain>
    </source>
</reference>
<dbReference type="EMBL" id="CP031156">
    <property type="protein sequence ID" value="QCO29496.1"/>
    <property type="molecule type" value="Genomic_DNA"/>
</dbReference>
<gene>
    <name evidence="1" type="ORF">DFR88_02430</name>
</gene>
<name>A0A4D8RX11_METPR</name>
<evidence type="ECO:0000313" key="1">
    <source>
        <dbReference type="EMBL" id="QCO29496.1"/>
    </source>
</evidence>
<evidence type="ECO:0000313" key="2">
    <source>
        <dbReference type="Proteomes" id="UP000298568"/>
    </source>
</evidence>
<accession>A0A4D8RX11</accession>
<proteinExistence type="predicted"/>
<dbReference type="Proteomes" id="UP000298568">
    <property type="component" value="Chromosome"/>
</dbReference>
<dbReference type="KEGG" id="mpru:DFR88_02430"/>
<sequence length="118" mass="13945">MNCNLGSGDSHITFSDIMDANLLRRRYQDYEKSLKRSKPRELMLVVRDFLFFVRGLKSSVTSSWLKSNLAEQERIASRIFTVLRLRYLILFLYRRIVDGLVSRLLNLIRLLVTRISFT</sequence>
<dbReference type="AlphaFoldDB" id="A0A4D8RX11"/>
<organism evidence="1 2">
    <name type="scientific">Metallosphaera prunae</name>
    <dbReference type="NCBI Taxonomy" id="47304"/>
    <lineage>
        <taxon>Archaea</taxon>
        <taxon>Thermoproteota</taxon>
        <taxon>Thermoprotei</taxon>
        <taxon>Sulfolobales</taxon>
        <taxon>Sulfolobaceae</taxon>
        <taxon>Metallosphaera</taxon>
    </lineage>
</organism>